<feature type="transmembrane region" description="Helical" evidence="1">
    <location>
        <begin position="6"/>
        <end position="24"/>
    </location>
</feature>
<protein>
    <submittedName>
        <fullName evidence="2">Uncharacterized protein</fullName>
    </submittedName>
</protein>
<dbReference type="AlphaFoldDB" id="A0A447R2D4"/>
<accession>A0A447R2D4</accession>
<name>A0A447R2D4_SALER</name>
<keyword evidence="1" id="KW-1133">Transmembrane helix</keyword>
<evidence type="ECO:0000256" key="1">
    <source>
        <dbReference type="SAM" id="Phobius"/>
    </source>
</evidence>
<dbReference type="EMBL" id="LR134156">
    <property type="protein sequence ID" value="VEA76343.1"/>
    <property type="molecule type" value="Genomic_DNA"/>
</dbReference>
<dbReference type="Proteomes" id="UP000275676">
    <property type="component" value="Chromosome"/>
</dbReference>
<evidence type="ECO:0000313" key="2">
    <source>
        <dbReference type="EMBL" id="VEA76343.1"/>
    </source>
</evidence>
<sequence length="56" mass="6317">MSDVPLIAVVMAGGTGAVFGLYLGNSTQNNFYNFLERIPYYRQPCFGCRHLHVKIH</sequence>
<evidence type="ECO:0000313" key="3">
    <source>
        <dbReference type="Proteomes" id="UP000275676"/>
    </source>
</evidence>
<organism evidence="2 3">
    <name type="scientific">Salmonella enterica subsp. arizonae</name>
    <dbReference type="NCBI Taxonomy" id="59203"/>
    <lineage>
        <taxon>Bacteria</taxon>
        <taxon>Pseudomonadati</taxon>
        <taxon>Pseudomonadota</taxon>
        <taxon>Gammaproteobacteria</taxon>
        <taxon>Enterobacterales</taxon>
        <taxon>Enterobacteriaceae</taxon>
        <taxon>Salmonella</taxon>
    </lineage>
</organism>
<gene>
    <name evidence="2" type="ORF">NCTC10047_02212</name>
</gene>
<reference evidence="2 3" key="1">
    <citation type="submission" date="2018-12" db="EMBL/GenBank/DDBJ databases">
        <authorList>
            <consortium name="Pathogen Informatics"/>
        </authorList>
    </citation>
    <scope>NUCLEOTIDE SEQUENCE [LARGE SCALE GENOMIC DNA]</scope>
    <source>
        <strain evidence="2 3">NCTC10047</strain>
    </source>
</reference>
<keyword evidence="1" id="KW-0812">Transmembrane</keyword>
<proteinExistence type="predicted"/>
<keyword evidence="1" id="KW-0472">Membrane</keyword>